<proteinExistence type="predicted"/>
<dbReference type="GeneID" id="37077463"/>
<dbReference type="RefSeq" id="XP_025431655.1">
    <property type="nucleotide sequence ID" value="XM_025576235.1"/>
</dbReference>
<keyword evidence="3" id="KW-1185">Reference proteome</keyword>
<evidence type="ECO:0000313" key="2">
    <source>
        <dbReference type="EMBL" id="PYH45673.1"/>
    </source>
</evidence>
<organism evidence="2 3">
    <name type="scientific">Aspergillus saccharolyticus JOP 1030-1</name>
    <dbReference type="NCBI Taxonomy" id="1450539"/>
    <lineage>
        <taxon>Eukaryota</taxon>
        <taxon>Fungi</taxon>
        <taxon>Dikarya</taxon>
        <taxon>Ascomycota</taxon>
        <taxon>Pezizomycotina</taxon>
        <taxon>Eurotiomycetes</taxon>
        <taxon>Eurotiomycetidae</taxon>
        <taxon>Eurotiales</taxon>
        <taxon>Aspergillaceae</taxon>
        <taxon>Aspergillus</taxon>
        <taxon>Aspergillus subgen. Circumdati</taxon>
    </lineage>
</organism>
<gene>
    <name evidence="2" type="ORF">BP01DRAFT_36274</name>
</gene>
<evidence type="ECO:0000256" key="1">
    <source>
        <dbReference type="SAM" id="MobiDB-lite"/>
    </source>
</evidence>
<dbReference type="EMBL" id="KZ821230">
    <property type="protein sequence ID" value="PYH45673.1"/>
    <property type="molecule type" value="Genomic_DNA"/>
</dbReference>
<name>A0A318ZML3_9EURO</name>
<feature type="region of interest" description="Disordered" evidence="1">
    <location>
        <begin position="25"/>
        <end position="72"/>
    </location>
</feature>
<protein>
    <submittedName>
        <fullName evidence="2">Uncharacterized protein</fullName>
    </submittedName>
</protein>
<evidence type="ECO:0000313" key="3">
    <source>
        <dbReference type="Proteomes" id="UP000248349"/>
    </source>
</evidence>
<dbReference type="Proteomes" id="UP000248349">
    <property type="component" value="Unassembled WGS sequence"/>
</dbReference>
<dbReference type="AlphaFoldDB" id="A0A318ZML3"/>
<accession>A0A318ZML3</accession>
<sequence length="72" mass="8063">MVRCLLRRNQEDCTLPIHGDCSLSQAVSQDSRLTPPPPQSSLLMRVIPSQPPRPAFPKVSEKQTQSGRLLLR</sequence>
<reference evidence="2 3" key="1">
    <citation type="submission" date="2016-12" db="EMBL/GenBank/DDBJ databases">
        <title>The genomes of Aspergillus section Nigri reveals drivers in fungal speciation.</title>
        <authorList>
            <consortium name="DOE Joint Genome Institute"/>
            <person name="Vesth T.C."/>
            <person name="Nybo J."/>
            <person name="Theobald S."/>
            <person name="Brandl J."/>
            <person name="Frisvad J.C."/>
            <person name="Nielsen K.F."/>
            <person name="Lyhne E.K."/>
            <person name="Kogle M.E."/>
            <person name="Kuo A."/>
            <person name="Riley R."/>
            <person name="Clum A."/>
            <person name="Nolan M."/>
            <person name="Lipzen A."/>
            <person name="Salamov A."/>
            <person name="Henrissat B."/>
            <person name="Wiebenga A."/>
            <person name="De Vries R.P."/>
            <person name="Grigoriev I.V."/>
            <person name="Mortensen U.H."/>
            <person name="Andersen M.R."/>
            <person name="Baker S.E."/>
        </authorList>
    </citation>
    <scope>NUCLEOTIDE SEQUENCE [LARGE SCALE GENOMIC DNA]</scope>
    <source>
        <strain evidence="2 3">JOP 1030-1</strain>
    </source>
</reference>
<feature type="compositionally biased region" description="Polar residues" evidence="1">
    <location>
        <begin position="62"/>
        <end position="72"/>
    </location>
</feature>